<sequence length="81" mass="9529">MEQQQLQQQLSDMQTEMDAMKVEIHTLKQQLAQLQGIKNKEAEESMRMPIKDSRPKNEWLKIAVVLGGILLWLLLEKYHLL</sequence>
<evidence type="ECO:0000313" key="4">
    <source>
        <dbReference type="Proteomes" id="UP000094070"/>
    </source>
</evidence>
<feature type="coiled-coil region" evidence="1">
    <location>
        <begin position="3"/>
        <end position="44"/>
    </location>
</feature>
<gene>
    <name evidence="3" type="ORF">A1QC_10735</name>
</gene>
<proteinExistence type="predicted"/>
<keyword evidence="2" id="KW-1133">Transmembrane helix</keyword>
<dbReference type="RefSeq" id="WP_017025011.1">
    <property type="nucleotide sequence ID" value="NZ_AJYK02000081.1"/>
</dbReference>
<keyword evidence="2" id="KW-0812">Transmembrane</keyword>
<protein>
    <submittedName>
        <fullName evidence="3">Uncharacterized protein</fullName>
    </submittedName>
</protein>
<dbReference type="EMBL" id="AJYK02000081">
    <property type="protein sequence ID" value="OEF24112.1"/>
    <property type="molecule type" value="Genomic_DNA"/>
</dbReference>
<evidence type="ECO:0000256" key="1">
    <source>
        <dbReference type="SAM" id="Coils"/>
    </source>
</evidence>
<keyword evidence="1" id="KW-0175">Coiled coil</keyword>
<feature type="transmembrane region" description="Helical" evidence="2">
    <location>
        <begin position="58"/>
        <end position="75"/>
    </location>
</feature>
<dbReference type="AlphaFoldDB" id="A0A1E5E1K4"/>
<reference evidence="3 4" key="1">
    <citation type="journal article" date="2012" name="Science">
        <title>Ecological populations of bacteria act as socially cohesive units of antibiotic production and resistance.</title>
        <authorList>
            <person name="Cordero O.X."/>
            <person name="Wildschutte H."/>
            <person name="Kirkup B."/>
            <person name="Proehl S."/>
            <person name="Ngo L."/>
            <person name="Hussain F."/>
            <person name="Le Roux F."/>
            <person name="Mincer T."/>
            <person name="Polz M.F."/>
        </authorList>
    </citation>
    <scope>NUCLEOTIDE SEQUENCE [LARGE SCALE GENOMIC DNA]</scope>
    <source>
        <strain evidence="3 4">1S-45</strain>
    </source>
</reference>
<accession>A0A1E5E1K4</accession>
<comment type="caution">
    <text evidence="3">The sequence shown here is derived from an EMBL/GenBank/DDBJ whole genome shotgun (WGS) entry which is preliminary data.</text>
</comment>
<dbReference type="OrthoDB" id="5906654at2"/>
<dbReference type="Proteomes" id="UP000094070">
    <property type="component" value="Unassembled WGS sequence"/>
</dbReference>
<keyword evidence="4" id="KW-1185">Reference proteome</keyword>
<evidence type="ECO:0000313" key="3">
    <source>
        <dbReference type="EMBL" id="OEF24112.1"/>
    </source>
</evidence>
<keyword evidence="2" id="KW-0472">Membrane</keyword>
<evidence type="ECO:0000256" key="2">
    <source>
        <dbReference type="SAM" id="Phobius"/>
    </source>
</evidence>
<name>A0A1E5E1K4_9VIBR</name>
<organism evidence="3 4">
    <name type="scientific">Vibrio rumoiensis 1S-45</name>
    <dbReference type="NCBI Taxonomy" id="1188252"/>
    <lineage>
        <taxon>Bacteria</taxon>
        <taxon>Pseudomonadati</taxon>
        <taxon>Pseudomonadota</taxon>
        <taxon>Gammaproteobacteria</taxon>
        <taxon>Vibrionales</taxon>
        <taxon>Vibrionaceae</taxon>
        <taxon>Vibrio</taxon>
    </lineage>
</organism>